<feature type="compositionally biased region" description="Basic and acidic residues" evidence="1">
    <location>
        <begin position="125"/>
        <end position="142"/>
    </location>
</feature>
<protein>
    <submittedName>
        <fullName evidence="4">Uncharacterized protein LOC111086298</fullName>
    </submittedName>
</protein>
<feature type="compositionally biased region" description="Polar residues" evidence="1">
    <location>
        <begin position="37"/>
        <end position="50"/>
    </location>
</feature>
<feature type="region of interest" description="Disordered" evidence="1">
    <location>
        <begin position="123"/>
        <end position="142"/>
    </location>
</feature>
<keyword evidence="2" id="KW-0472">Membrane</keyword>
<reference evidence="4" key="1">
    <citation type="submission" date="2025-08" db="UniProtKB">
        <authorList>
            <consortium name="RefSeq"/>
        </authorList>
    </citation>
    <scope>IDENTIFICATION</scope>
    <source>
        <tissue evidence="4">Muscle</tissue>
    </source>
</reference>
<name>A0ABM1SL61_LIMPO</name>
<feature type="region of interest" description="Disordered" evidence="1">
    <location>
        <begin position="1"/>
        <end position="74"/>
    </location>
</feature>
<keyword evidence="3" id="KW-1185">Reference proteome</keyword>
<feature type="compositionally biased region" description="Basic and acidic residues" evidence="1">
    <location>
        <begin position="249"/>
        <end position="260"/>
    </location>
</feature>
<evidence type="ECO:0000313" key="3">
    <source>
        <dbReference type="Proteomes" id="UP000694941"/>
    </source>
</evidence>
<organism evidence="3 4">
    <name type="scientific">Limulus polyphemus</name>
    <name type="common">Atlantic horseshoe crab</name>
    <dbReference type="NCBI Taxonomy" id="6850"/>
    <lineage>
        <taxon>Eukaryota</taxon>
        <taxon>Metazoa</taxon>
        <taxon>Ecdysozoa</taxon>
        <taxon>Arthropoda</taxon>
        <taxon>Chelicerata</taxon>
        <taxon>Merostomata</taxon>
        <taxon>Xiphosura</taxon>
        <taxon>Limulidae</taxon>
        <taxon>Limulus</taxon>
    </lineage>
</organism>
<sequence>MDKRTTPSCPQDLNETPSSPPSRVGNYAGLLRHSQHSRFSPRSNYNSNHPHLQCVEESDEELEKTAKSDSDQSNYSTGNAIGVCYGQRFHTHNSQKLTNACFQSTQSEKVADVHYQLSESFHSYRNSDKDQNDSSVSHERIKGTDISKKQNSYIPCLTRSAILKQCELESSNKISAYNYHRYHRESSFPESLGKVDKEVHARISGASSGDTEDNIFTIGGQRVVISSVHSDDEADVSKPRENNLVVSGRRIENPERHSEDSTTTSVSIEKKRRRRQCVSESFSIIFFAGFIILSSLAPWLSIPSYVVSNPDQDMFKLIMFLCALISFMFLFIGCIIGNFYWYFDGQTGRWRVMLHCGKGPKPYYWGWNFSSERNKSQKNQSEHIETV</sequence>
<feature type="compositionally biased region" description="Polar residues" evidence="1">
    <location>
        <begin position="1"/>
        <end position="17"/>
    </location>
</feature>
<feature type="region of interest" description="Disordered" evidence="1">
    <location>
        <begin position="249"/>
        <end position="269"/>
    </location>
</feature>
<accession>A0ABM1SL61</accession>
<gene>
    <name evidence="4" type="primary">LOC111086298</name>
</gene>
<dbReference type="RefSeq" id="XP_022244367.1">
    <property type="nucleotide sequence ID" value="XM_022388659.1"/>
</dbReference>
<feature type="transmembrane region" description="Helical" evidence="2">
    <location>
        <begin position="277"/>
        <end position="297"/>
    </location>
</feature>
<evidence type="ECO:0000256" key="2">
    <source>
        <dbReference type="SAM" id="Phobius"/>
    </source>
</evidence>
<keyword evidence="2" id="KW-0812">Transmembrane</keyword>
<dbReference type="GeneID" id="111086298"/>
<feature type="transmembrane region" description="Helical" evidence="2">
    <location>
        <begin position="317"/>
        <end position="343"/>
    </location>
</feature>
<keyword evidence="2" id="KW-1133">Transmembrane helix</keyword>
<evidence type="ECO:0000313" key="4">
    <source>
        <dbReference type="RefSeq" id="XP_022244367.1"/>
    </source>
</evidence>
<dbReference type="Proteomes" id="UP000694941">
    <property type="component" value="Unplaced"/>
</dbReference>
<evidence type="ECO:0000256" key="1">
    <source>
        <dbReference type="SAM" id="MobiDB-lite"/>
    </source>
</evidence>
<proteinExistence type="predicted"/>